<accession>A0ABV6IRP4</accession>
<comment type="caution">
    <text evidence="1">The sequence shown here is derived from an EMBL/GenBank/DDBJ whole genome shotgun (WGS) entry which is preliminary data.</text>
</comment>
<evidence type="ECO:0000313" key="1">
    <source>
        <dbReference type="EMBL" id="MFC0386285.1"/>
    </source>
</evidence>
<proteinExistence type="predicted"/>
<gene>
    <name evidence="1" type="ORF">ACFFIC_12120</name>
</gene>
<keyword evidence="2" id="KW-1185">Reference proteome</keyword>
<sequence length="45" mass="4821">MHEIIGCCRIAGQKAGESPEVGDQARQGRAEVLACGIVWFQHDPG</sequence>
<dbReference type="RefSeq" id="WP_377050619.1">
    <property type="nucleotide sequence ID" value="NZ_JBHLVZ010000025.1"/>
</dbReference>
<name>A0ABV6IRP4_9PROT</name>
<reference evidence="1 2" key="1">
    <citation type="submission" date="2024-09" db="EMBL/GenBank/DDBJ databases">
        <authorList>
            <person name="Sun Q."/>
            <person name="Mori K."/>
        </authorList>
    </citation>
    <scope>NUCLEOTIDE SEQUENCE [LARGE SCALE GENOMIC DNA]</scope>
    <source>
        <strain evidence="1 2">CCM 7468</strain>
    </source>
</reference>
<dbReference type="EMBL" id="JBHLVZ010000025">
    <property type="protein sequence ID" value="MFC0386285.1"/>
    <property type="molecule type" value="Genomic_DNA"/>
</dbReference>
<organism evidence="1 2">
    <name type="scientific">Muricoccus vinaceus</name>
    <dbReference type="NCBI Taxonomy" id="424704"/>
    <lineage>
        <taxon>Bacteria</taxon>
        <taxon>Pseudomonadati</taxon>
        <taxon>Pseudomonadota</taxon>
        <taxon>Alphaproteobacteria</taxon>
        <taxon>Acetobacterales</taxon>
        <taxon>Roseomonadaceae</taxon>
        <taxon>Muricoccus</taxon>
    </lineage>
</organism>
<evidence type="ECO:0000313" key="2">
    <source>
        <dbReference type="Proteomes" id="UP001589789"/>
    </source>
</evidence>
<dbReference type="Proteomes" id="UP001589789">
    <property type="component" value="Unassembled WGS sequence"/>
</dbReference>
<protein>
    <submittedName>
        <fullName evidence="1">Uncharacterized protein</fullName>
    </submittedName>
</protein>